<evidence type="ECO:0000256" key="2">
    <source>
        <dbReference type="ARBA" id="ARBA00022598"/>
    </source>
</evidence>
<proteinExistence type="inferred from homology"/>
<keyword evidence="7" id="KW-1185">Reference proteome</keyword>
<gene>
    <name evidence="6" type="ORF">LTR84_003436</name>
</gene>
<dbReference type="Gene3D" id="3.30.300.30">
    <property type="match status" value="1"/>
</dbReference>
<dbReference type="InterPro" id="IPR020845">
    <property type="entry name" value="AMP-binding_CS"/>
</dbReference>
<dbReference type="Pfam" id="PF00378">
    <property type="entry name" value="ECH_1"/>
    <property type="match status" value="1"/>
</dbReference>
<protein>
    <submittedName>
        <fullName evidence="6">Uncharacterized protein</fullName>
    </submittedName>
</protein>
<feature type="domain" description="AMP-binding enzyme C-terminal" evidence="5">
    <location>
        <begin position="695"/>
        <end position="773"/>
    </location>
</feature>
<dbReference type="GeneID" id="89971623"/>
<dbReference type="Gene3D" id="3.40.50.12780">
    <property type="entry name" value="N-terminal domain of ligase-like"/>
    <property type="match status" value="1"/>
</dbReference>
<dbReference type="SUPFAM" id="SSF56801">
    <property type="entry name" value="Acetyl-CoA synthetase-like"/>
    <property type="match status" value="1"/>
</dbReference>
<evidence type="ECO:0000313" key="6">
    <source>
        <dbReference type="EMBL" id="KAK5050877.1"/>
    </source>
</evidence>
<dbReference type="InterPro" id="IPR029045">
    <property type="entry name" value="ClpP/crotonase-like_dom_sf"/>
</dbReference>
<dbReference type="EMBL" id="JAVRRD010000016">
    <property type="protein sequence ID" value="KAK5050877.1"/>
    <property type="molecule type" value="Genomic_DNA"/>
</dbReference>
<dbReference type="Gene3D" id="3.90.226.10">
    <property type="entry name" value="2-enoyl-CoA Hydratase, Chain A, domain 1"/>
    <property type="match status" value="1"/>
</dbReference>
<feature type="region of interest" description="Disordered" evidence="3">
    <location>
        <begin position="259"/>
        <end position="281"/>
    </location>
</feature>
<keyword evidence="2" id="KW-0436">Ligase</keyword>
<evidence type="ECO:0000313" key="7">
    <source>
        <dbReference type="Proteomes" id="UP001358417"/>
    </source>
</evidence>
<evidence type="ECO:0000256" key="1">
    <source>
        <dbReference type="ARBA" id="ARBA00006432"/>
    </source>
</evidence>
<dbReference type="PANTHER" id="PTHR43201">
    <property type="entry name" value="ACYL-COA SYNTHETASE"/>
    <property type="match status" value="1"/>
</dbReference>
<feature type="compositionally biased region" description="Polar residues" evidence="3">
    <location>
        <begin position="267"/>
        <end position="279"/>
    </location>
</feature>
<dbReference type="InterPro" id="IPR001753">
    <property type="entry name" value="Enoyl-CoA_hydra/iso"/>
</dbReference>
<dbReference type="InterPro" id="IPR025110">
    <property type="entry name" value="AMP-bd_C"/>
</dbReference>
<dbReference type="CDD" id="cd06558">
    <property type="entry name" value="crotonase-like"/>
    <property type="match status" value="1"/>
</dbReference>
<dbReference type="Pfam" id="PF13193">
    <property type="entry name" value="AMP-binding_C"/>
    <property type="match status" value="1"/>
</dbReference>
<reference evidence="6 7" key="1">
    <citation type="submission" date="2023-08" db="EMBL/GenBank/DDBJ databases">
        <title>Black Yeasts Isolated from many extreme environments.</title>
        <authorList>
            <person name="Coleine C."/>
            <person name="Stajich J.E."/>
            <person name="Selbmann L."/>
        </authorList>
    </citation>
    <scope>NUCLEOTIDE SEQUENCE [LARGE SCALE GENOMIC DNA]</scope>
    <source>
        <strain evidence="6 7">CCFEE 5792</strain>
    </source>
</reference>
<feature type="compositionally biased region" description="Basic residues" evidence="3">
    <location>
        <begin position="779"/>
        <end position="791"/>
    </location>
</feature>
<dbReference type="PANTHER" id="PTHR43201:SF5">
    <property type="entry name" value="MEDIUM-CHAIN ACYL-COA LIGASE ACSF2, MITOCHONDRIAL"/>
    <property type="match status" value="1"/>
</dbReference>
<organism evidence="6 7">
    <name type="scientific">Exophiala bonariae</name>
    <dbReference type="NCBI Taxonomy" id="1690606"/>
    <lineage>
        <taxon>Eukaryota</taxon>
        <taxon>Fungi</taxon>
        <taxon>Dikarya</taxon>
        <taxon>Ascomycota</taxon>
        <taxon>Pezizomycotina</taxon>
        <taxon>Eurotiomycetes</taxon>
        <taxon>Chaetothyriomycetidae</taxon>
        <taxon>Chaetothyriales</taxon>
        <taxon>Herpotrichiellaceae</taxon>
        <taxon>Exophiala</taxon>
    </lineage>
</organism>
<dbReference type="PROSITE" id="PS00455">
    <property type="entry name" value="AMP_BINDING"/>
    <property type="match status" value="1"/>
</dbReference>
<dbReference type="SUPFAM" id="SSF52096">
    <property type="entry name" value="ClpP/crotonase"/>
    <property type="match status" value="1"/>
</dbReference>
<evidence type="ECO:0000259" key="5">
    <source>
        <dbReference type="Pfam" id="PF13193"/>
    </source>
</evidence>
<feature type="domain" description="AMP-dependent synthetase/ligase" evidence="4">
    <location>
        <begin position="297"/>
        <end position="645"/>
    </location>
</feature>
<sequence>MPERSVLEEHLGAGIVKITLNRPAALNALNAELLEDLLAALQRCRDAKVIVLEGAGDRSFCAGQDLKQGLTKHGSHAELQEAFTHLQDVARLTSRSSAIIIAAVHGFAVGGGAEIALGADFVIGGPATTFRFPEVPIGHAATGGITQRLVALIGLLQAKRLLLTGAYVGAEEALAMGLLTEINEDPKKRAKELAELIAGLPSTSLTWSKQSLEKACFPNVEQVLQDEIESASVCFAQSDAANAFSEFATRRTAPGAMNFSSAPALGNDTNKWRSGNKDASITPKEPISNLNQALDIAVMRYPDRPFLRFPGHEISYAVFGARVSRLAGGLRELGVQPGDRVLVMMRNSIEMVETWMSTNRLGAIWVPINPELRSSTLHHAVLAVRAKLLIVDEGIYAEVKSALPGEIPFYINGTESGELLNQLHSLGQPVTKAVPVESSTTAAFLLTSGSTGRSKPCMLSHRYFLVTAQGLVDGLALGADDVLYCPFPLYHLDATGMTVVPALFLGATAALSPRFSASNFWHEIRKTEATVYDFMGATLALIFKQNASSQDREHRVRVAWGVPIPAFAKEYEHRFGHPLVTLYGSTESGLPIIQQGDFATGSCGKPRKGFHVRIADPAGNALPPQTPGQLLLRSDIPGALFSGYFDEPQKTAEAFTGQWMNTGDVAKVDNRGNVFFVGRLKDVIRRRGENINAAEVEEEFLQHPDVVVAAASAVPSELGWGTEDDLKVTVQLRESSLTDEGELWSWSVAKMARFQVPDVIEIVPEIAKTPTGKVEKSRLNRKGGRRFHRRSSSPGLHRPNL</sequence>
<accession>A0AAV9NBL0</accession>
<dbReference type="InterPro" id="IPR018376">
    <property type="entry name" value="Enoyl-CoA_hyd/isom_CS"/>
</dbReference>
<name>A0AAV9NBL0_9EURO</name>
<dbReference type="InterPro" id="IPR000873">
    <property type="entry name" value="AMP-dep_synth/lig_dom"/>
</dbReference>
<dbReference type="AlphaFoldDB" id="A0AAV9NBL0"/>
<comment type="similarity">
    <text evidence="1">Belongs to the ATP-dependent AMP-binding enzyme family.</text>
</comment>
<dbReference type="Pfam" id="PF00501">
    <property type="entry name" value="AMP-binding"/>
    <property type="match status" value="1"/>
</dbReference>
<dbReference type="InterPro" id="IPR042099">
    <property type="entry name" value="ANL_N_sf"/>
</dbReference>
<dbReference type="InterPro" id="IPR045851">
    <property type="entry name" value="AMP-bd_C_sf"/>
</dbReference>
<evidence type="ECO:0000259" key="4">
    <source>
        <dbReference type="Pfam" id="PF00501"/>
    </source>
</evidence>
<dbReference type="GO" id="GO:0006631">
    <property type="term" value="P:fatty acid metabolic process"/>
    <property type="evidence" value="ECO:0007669"/>
    <property type="project" value="TreeGrafter"/>
</dbReference>
<feature type="region of interest" description="Disordered" evidence="3">
    <location>
        <begin position="771"/>
        <end position="801"/>
    </location>
</feature>
<dbReference type="GO" id="GO:0031956">
    <property type="term" value="F:medium-chain fatty acid-CoA ligase activity"/>
    <property type="evidence" value="ECO:0007669"/>
    <property type="project" value="TreeGrafter"/>
</dbReference>
<dbReference type="Proteomes" id="UP001358417">
    <property type="component" value="Unassembled WGS sequence"/>
</dbReference>
<comment type="caution">
    <text evidence="6">The sequence shown here is derived from an EMBL/GenBank/DDBJ whole genome shotgun (WGS) entry which is preliminary data.</text>
</comment>
<dbReference type="PROSITE" id="PS00166">
    <property type="entry name" value="ENOYL_COA_HYDRATASE"/>
    <property type="match status" value="1"/>
</dbReference>
<dbReference type="RefSeq" id="XP_064705377.1">
    <property type="nucleotide sequence ID" value="XM_064847024.1"/>
</dbReference>
<evidence type="ECO:0000256" key="3">
    <source>
        <dbReference type="SAM" id="MobiDB-lite"/>
    </source>
</evidence>